<dbReference type="RefSeq" id="WP_271929846.1">
    <property type="nucleotide sequence ID" value="NZ_JAQNDO010000001.1"/>
</dbReference>
<evidence type="ECO:0000256" key="1">
    <source>
        <dbReference type="ARBA" id="ARBA00034120"/>
    </source>
</evidence>
<dbReference type="PANTHER" id="PTHR34047">
    <property type="entry name" value="NUCLEAR INTRON MATURASE 1, MITOCHONDRIAL-RELATED"/>
    <property type="match status" value="1"/>
</dbReference>
<dbReference type="InterPro" id="IPR043502">
    <property type="entry name" value="DNA/RNA_pol_sf"/>
</dbReference>
<comment type="caution">
    <text evidence="4">The sequence shown here is derived from an EMBL/GenBank/DDBJ whole genome shotgun (WGS) entry which is preliminary data.</text>
</comment>
<feature type="region of interest" description="Disordered" evidence="2">
    <location>
        <begin position="1"/>
        <end position="34"/>
    </location>
</feature>
<evidence type="ECO:0000313" key="4">
    <source>
        <dbReference type="EMBL" id="MDC0749700.1"/>
    </source>
</evidence>
<dbReference type="PROSITE" id="PS50878">
    <property type="entry name" value="RT_POL"/>
    <property type="match status" value="1"/>
</dbReference>
<dbReference type="Proteomes" id="UP001221411">
    <property type="component" value="Unassembled WGS sequence"/>
</dbReference>
<keyword evidence="4" id="KW-0808">Transferase</keyword>
<dbReference type="CDD" id="cd01651">
    <property type="entry name" value="RT_G2_intron"/>
    <property type="match status" value="1"/>
</dbReference>
<organism evidence="4 5">
    <name type="scientific">Polyangium mundeleinium</name>
    <dbReference type="NCBI Taxonomy" id="2995306"/>
    <lineage>
        <taxon>Bacteria</taxon>
        <taxon>Pseudomonadati</taxon>
        <taxon>Myxococcota</taxon>
        <taxon>Polyangia</taxon>
        <taxon>Polyangiales</taxon>
        <taxon>Polyangiaceae</taxon>
        <taxon>Polyangium</taxon>
    </lineage>
</organism>
<name>A0ABT5F6I3_9BACT</name>
<evidence type="ECO:0000259" key="3">
    <source>
        <dbReference type="PROSITE" id="PS50878"/>
    </source>
</evidence>
<proteinExistence type="inferred from homology"/>
<evidence type="ECO:0000256" key="2">
    <source>
        <dbReference type="SAM" id="MobiDB-lite"/>
    </source>
</evidence>
<gene>
    <name evidence="4" type="ORF">POL67_50685</name>
</gene>
<sequence length="321" mass="37747">MELRRDRALGSPLRENRTAGSARGDEPKGNQGPVPTHHAIDHGWLLRFVEHRIADRKTLRLVRKWLRAGVMEDGTWTEGKVGTPQGATISPLLANIYLHYVLDLWIQQWRTRYATGDMIVVRYADDFIVGFQRHADAVRFLEGLRERLRGFSLDLHPKKTRLISFGLFAASKREERGLKGKPETFNFLGVTHICGKTRKGKFLLMRRTMRDRLRAKLRELKGELMQRRHLPIPEQGRWLGQVVRGYYAYHAVPANIEALQAFRTQAERHWRFALARRSQRGRPNWEKMRKLSKRWIPTPRILHPWPFDRFDVRTQGRSRVR</sequence>
<keyword evidence="5" id="KW-1185">Reference proteome</keyword>
<reference evidence="4 5" key="1">
    <citation type="submission" date="2022-11" db="EMBL/GenBank/DDBJ databases">
        <title>Minimal conservation of predation-associated metabolite biosynthetic gene clusters underscores biosynthetic potential of Myxococcota including descriptions for ten novel species: Archangium lansinium sp. nov., Myxococcus landrumus sp. nov., Nannocystis bai.</title>
        <authorList>
            <person name="Ahearne A."/>
            <person name="Stevens C."/>
            <person name="Dowd S."/>
        </authorList>
    </citation>
    <scope>NUCLEOTIDE SEQUENCE [LARGE SCALE GENOMIC DNA]</scope>
    <source>
        <strain evidence="4 5">RJM3</strain>
    </source>
</reference>
<accession>A0ABT5F6I3</accession>
<protein>
    <submittedName>
        <fullName evidence="4">Reverse transcriptase domain-containing protein</fullName>
    </submittedName>
</protein>
<keyword evidence="4" id="KW-0548">Nucleotidyltransferase</keyword>
<dbReference type="GO" id="GO:0003964">
    <property type="term" value="F:RNA-directed DNA polymerase activity"/>
    <property type="evidence" value="ECO:0007669"/>
    <property type="project" value="UniProtKB-KW"/>
</dbReference>
<dbReference type="PANTHER" id="PTHR34047:SF8">
    <property type="entry name" value="PROTEIN YKFC"/>
    <property type="match status" value="1"/>
</dbReference>
<comment type="similarity">
    <text evidence="1">Belongs to the bacterial reverse transcriptase family.</text>
</comment>
<dbReference type="Pfam" id="PF00078">
    <property type="entry name" value="RVT_1"/>
    <property type="match status" value="1"/>
</dbReference>
<dbReference type="InterPro" id="IPR000477">
    <property type="entry name" value="RT_dom"/>
</dbReference>
<evidence type="ECO:0000313" key="5">
    <source>
        <dbReference type="Proteomes" id="UP001221411"/>
    </source>
</evidence>
<dbReference type="InterPro" id="IPR051083">
    <property type="entry name" value="GrpII_Intron_Splice-Mob/Def"/>
</dbReference>
<dbReference type="EMBL" id="JAQNDO010000001">
    <property type="protein sequence ID" value="MDC0749700.1"/>
    <property type="molecule type" value="Genomic_DNA"/>
</dbReference>
<keyword evidence="4" id="KW-0695">RNA-directed DNA polymerase</keyword>
<dbReference type="SUPFAM" id="SSF56672">
    <property type="entry name" value="DNA/RNA polymerases"/>
    <property type="match status" value="1"/>
</dbReference>
<dbReference type="Gene3D" id="3.30.70.270">
    <property type="match status" value="1"/>
</dbReference>
<dbReference type="InterPro" id="IPR043128">
    <property type="entry name" value="Rev_trsase/Diguanyl_cyclase"/>
</dbReference>
<feature type="domain" description="Reverse transcriptase" evidence="3">
    <location>
        <begin position="1"/>
        <end position="192"/>
    </location>
</feature>